<keyword evidence="1" id="KW-1185">Reference proteome</keyword>
<sequence length="64" mass="7646">MIRDSKKIVSLVNRSDPARKTYKVIQKEINIKKLPLKLLQIIELLAPLKDIIEERQIFEKKFDR</sequence>
<proteinExistence type="predicted"/>
<reference evidence="2" key="1">
    <citation type="submission" date="2022-11" db="UniProtKB">
        <authorList>
            <consortium name="WormBaseParasite"/>
        </authorList>
    </citation>
    <scope>IDENTIFICATION</scope>
</reference>
<evidence type="ECO:0000313" key="2">
    <source>
        <dbReference type="WBParaSite" id="nRc.2.0.1.t19491-RA"/>
    </source>
</evidence>
<accession>A0A915IZ60</accession>
<evidence type="ECO:0000313" key="1">
    <source>
        <dbReference type="Proteomes" id="UP000887565"/>
    </source>
</evidence>
<organism evidence="1 2">
    <name type="scientific">Romanomermis culicivorax</name>
    <name type="common">Nematode worm</name>
    <dbReference type="NCBI Taxonomy" id="13658"/>
    <lineage>
        <taxon>Eukaryota</taxon>
        <taxon>Metazoa</taxon>
        <taxon>Ecdysozoa</taxon>
        <taxon>Nematoda</taxon>
        <taxon>Enoplea</taxon>
        <taxon>Dorylaimia</taxon>
        <taxon>Mermithida</taxon>
        <taxon>Mermithoidea</taxon>
        <taxon>Mermithidae</taxon>
        <taxon>Romanomermis</taxon>
    </lineage>
</organism>
<name>A0A915IZ60_ROMCU</name>
<dbReference type="WBParaSite" id="nRc.2.0.1.t19491-RA">
    <property type="protein sequence ID" value="nRc.2.0.1.t19491-RA"/>
    <property type="gene ID" value="nRc.2.0.1.g19491"/>
</dbReference>
<protein>
    <submittedName>
        <fullName evidence="2">Uncharacterized protein</fullName>
    </submittedName>
</protein>
<dbReference type="AlphaFoldDB" id="A0A915IZ60"/>
<dbReference type="Proteomes" id="UP000887565">
    <property type="component" value="Unplaced"/>
</dbReference>